<comment type="caution">
    <text evidence="7">The sequence shown here is derived from an EMBL/GenBank/DDBJ whole genome shotgun (WGS) entry which is preliminary data.</text>
</comment>
<evidence type="ECO:0000256" key="1">
    <source>
        <dbReference type="ARBA" id="ARBA00004236"/>
    </source>
</evidence>
<dbReference type="Gene3D" id="3.90.550.10">
    <property type="entry name" value="Spore Coat Polysaccharide Biosynthesis Protein SpsA, Chain A"/>
    <property type="match status" value="1"/>
</dbReference>
<dbReference type="InterPro" id="IPR029044">
    <property type="entry name" value="Nucleotide-diphossugar_trans"/>
</dbReference>
<evidence type="ECO:0000313" key="8">
    <source>
        <dbReference type="Proteomes" id="UP001202550"/>
    </source>
</evidence>
<gene>
    <name evidence="7" type="ORF">M3N55_11365</name>
</gene>
<keyword evidence="4" id="KW-0808">Transferase</keyword>
<dbReference type="SUPFAM" id="SSF53448">
    <property type="entry name" value="Nucleotide-diphospho-sugar transferases"/>
    <property type="match status" value="1"/>
</dbReference>
<evidence type="ECO:0000256" key="4">
    <source>
        <dbReference type="ARBA" id="ARBA00022679"/>
    </source>
</evidence>
<evidence type="ECO:0000259" key="6">
    <source>
        <dbReference type="Pfam" id="PF00535"/>
    </source>
</evidence>
<evidence type="ECO:0000256" key="3">
    <source>
        <dbReference type="ARBA" id="ARBA00022676"/>
    </source>
</evidence>
<dbReference type="InterPro" id="IPR001173">
    <property type="entry name" value="Glyco_trans_2-like"/>
</dbReference>
<proteinExistence type="predicted"/>
<keyword evidence="2" id="KW-1003">Cell membrane</keyword>
<dbReference type="PANTHER" id="PTHR43646">
    <property type="entry name" value="GLYCOSYLTRANSFERASE"/>
    <property type="match status" value="1"/>
</dbReference>
<keyword evidence="5" id="KW-0472">Membrane</keyword>
<protein>
    <submittedName>
        <fullName evidence="7">Glycosyltransferase family 2 protein</fullName>
    </submittedName>
</protein>
<dbReference type="EMBL" id="JALZWP010000010">
    <property type="protein sequence ID" value="MCL1629333.1"/>
    <property type="molecule type" value="Genomic_DNA"/>
</dbReference>
<name>A0ABT0M3X2_9RHOB</name>
<feature type="domain" description="Glycosyltransferase 2-like" evidence="6">
    <location>
        <begin position="6"/>
        <end position="149"/>
    </location>
</feature>
<evidence type="ECO:0000256" key="5">
    <source>
        <dbReference type="ARBA" id="ARBA00023136"/>
    </source>
</evidence>
<evidence type="ECO:0000313" key="7">
    <source>
        <dbReference type="EMBL" id="MCL1629333.1"/>
    </source>
</evidence>
<dbReference type="RefSeq" id="WP_249059001.1">
    <property type="nucleotide sequence ID" value="NZ_JALZWP010000010.1"/>
</dbReference>
<sequence>MSIVISVIIPANNEGAYIGQCLAALLDSDPVPGHALELVVVANGCTDDTVKVARRYQMATSERGWTLKVLDLAEGSKVKALNAGDVAAIGRYRIYLDADVRVSRPLLGQLVAELATDAPRYATGTPLIERSESRLTRIYARFWQNVPFNRSQAPGFGLFAVNAAGRARWAKFPDIIADDTFVRLQFAPSERSQIAACYTWPMVEGLGRLVRVRRRQDKGTREIAKRFPDLLQNEDKARPDILALAKADPWGFAVYGIVILLVRMGQPFSGKEWSRGR</sequence>
<dbReference type="Pfam" id="PF00535">
    <property type="entry name" value="Glycos_transf_2"/>
    <property type="match status" value="1"/>
</dbReference>
<reference evidence="7 8" key="1">
    <citation type="submission" date="2022-05" db="EMBL/GenBank/DDBJ databases">
        <title>Seasonal and diel survey of microbial diversity of the Tyrrhenian coast.</title>
        <authorList>
            <person name="Gattoni G."/>
            <person name="Corral P."/>
        </authorList>
    </citation>
    <scope>NUCLEOTIDE SEQUENCE [LARGE SCALE GENOMIC DNA]</scope>
    <source>
        <strain evidence="7 8">V10</strain>
    </source>
</reference>
<dbReference type="PANTHER" id="PTHR43646:SF2">
    <property type="entry name" value="GLYCOSYLTRANSFERASE 2-LIKE DOMAIN-CONTAINING PROTEIN"/>
    <property type="match status" value="1"/>
</dbReference>
<comment type="subcellular location">
    <subcellularLocation>
        <location evidence="1">Cell membrane</location>
    </subcellularLocation>
</comment>
<dbReference type="Proteomes" id="UP001202550">
    <property type="component" value="Unassembled WGS sequence"/>
</dbReference>
<accession>A0ABT0M3X2</accession>
<dbReference type="CDD" id="cd00761">
    <property type="entry name" value="Glyco_tranf_GTA_type"/>
    <property type="match status" value="1"/>
</dbReference>
<keyword evidence="8" id="KW-1185">Reference proteome</keyword>
<evidence type="ECO:0000256" key="2">
    <source>
        <dbReference type="ARBA" id="ARBA00022475"/>
    </source>
</evidence>
<keyword evidence="3" id="KW-0328">Glycosyltransferase</keyword>
<organism evidence="7 8">
    <name type="scientific">Roseinatronobacter domitianus</name>
    <dbReference type="NCBI Taxonomy" id="2940293"/>
    <lineage>
        <taxon>Bacteria</taxon>
        <taxon>Pseudomonadati</taxon>
        <taxon>Pseudomonadota</taxon>
        <taxon>Alphaproteobacteria</taxon>
        <taxon>Rhodobacterales</taxon>
        <taxon>Paracoccaceae</taxon>
        <taxon>Roseinatronobacter</taxon>
    </lineage>
</organism>